<dbReference type="InterPro" id="IPR029039">
    <property type="entry name" value="Flavoprotein-like_sf"/>
</dbReference>
<dbReference type="Gene3D" id="3.40.50.360">
    <property type="match status" value="1"/>
</dbReference>
<dbReference type="AlphaFoldDB" id="A0A7Y0QJI1"/>
<accession>A0A7Y0QJI1</accession>
<reference evidence="4 5" key="1">
    <citation type="submission" date="2020-04" db="EMBL/GenBank/DDBJ databases">
        <title>Sequencing and Assembly of C. fimi.</title>
        <authorList>
            <person name="Ramsey A.R."/>
        </authorList>
    </citation>
    <scope>NUCLEOTIDE SEQUENCE [LARGE SCALE GENOMIC DNA]</scope>
    <source>
        <strain evidence="4 5">SB</strain>
    </source>
</reference>
<organism evidence="4 5">
    <name type="scientific">Cellulomonas fimi</name>
    <dbReference type="NCBI Taxonomy" id="1708"/>
    <lineage>
        <taxon>Bacteria</taxon>
        <taxon>Bacillati</taxon>
        <taxon>Actinomycetota</taxon>
        <taxon>Actinomycetes</taxon>
        <taxon>Micrococcales</taxon>
        <taxon>Cellulomonadaceae</taxon>
        <taxon>Cellulomonas</taxon>
    </lineage>
</organism>
<comment type="caution">
    <text evidence="4">The sequence shown here is derived from an EMBL/GenBank/DDBJ whole genome shotgun (WGS) entry which is preliminary data.</text>
</comment>
<dbReference type="RefSeq" id="WP_169325736.1">
    <property type="nucleotide sequence ID" value="NZ_JABCJJ010000032.1"/>
</dbReference>
<dbReference type="Proteomes" id="UP000562124">
    <property type="component" value="Unassembled WGS sequence"/>
</dbReference>
<keyword evidence="2" id="KW-0560">Oxidoreductase</keyword>
<proteinExistence type="inferred from homology"/>
<evidence type="ECO:0000313" key="5">
    <source>
        <dbReference type="Proteomes" id="UP000562124"/>
    </source>
</evidence>
<dbReference type="GO" id="GO:0005829">
    <property type="term" value="C:cytosol"/>
    <property type="evidence" value="ECO:0007669"/>
    <property type="project" value="TreeGrafter"/>
</dbReference>
<dbReference type="InterPro" id="IPR051545">
    <property type="entry name" value="NAD(P)H_dehydrogenase_qn"/>
</dbReference>
<dbReference type="InterPro" id="IPR003680">
    <property type="entry name" value="Flavodoxin_fold"/>
</dbReference>
<dbReference type="GO" id="GO:0003955">
    <property type="term" value="F:NAD(P)H dehydrogenase (quinone) activity"/>
    <property type="evidence" value="ECO:0007669"/>
    <property type="project" value="TreeGrafter"/>
</dbReference>
<dbReference type="SUPFAM" id="SSF52218">
    <property type="entry name" value="Flavoproteins"/>
    <property type="match status" value="1"/>
</dbReference>
<name>A0A7Y0QJI1_CELFI</name>
<feature type="domain" description="Flavodoxin-like fold" evidence="3">
    <location>
        <begin position="1"/>
        <end position="207"/>
    </location>
</feature>
<comment type="similarity">
    <text evidence="1">Belongs to the NAD(P)H dehydrogenase (quinone) family.</text>
</comment>
<evidence type="ECO:0000313" key="4">
    <source>
        <dbReference type="EMBL" id="NMR21362.1"/>
    </source>
</evidence>
<keyword evidence="5" id="KW-1185">Reference proteome</keyword>
<dbReference type="Pfam" id="PF02525">
    <property type="entry name" value="Flavodoxin_2"/>
    <property type="match status" value="1"/>
</dbReference>
<dbReference type="PANTHER" id="PTHR10204">
    <property type="entry name" value="NAD P H OXIDOREDUCTASE-RELATED"/>
    <property type="match status" value="1"/>
</dbReference>
<evidence type="ECO:0000256" key="2">
    <source>
        <dbReference type="ARBA" id="ARBA00023002"/>
    </source>
</evidence>
<dbReference type="PANTHER" id="PTHR10204:SF34">
    <property type="entry name" value="NAD(P)H DEHYDROGENASE [QUINONE] 1 ISOFORM 1"/>
    <property type="match status" value="1"/>
</dbReference>
<dbReference type="EMBL" id="JABCJJ010000032">
    <property type="protein sequence ID" value="NMR21362.1"/>
    <property type="molecule type" value="Genomic_DNA"/>
</dbReference>
<sequence>MRALIVYAHPEPTSFSAAMLRVAREALEGAGHEVEVSDLYAEGFDPTAGRHDFLDVADPDRFHYQSEQAHAAATGTFAPDIVREQERVARADLLLFVFPLWWGGVPAILKGWFDRVLAYGFAYEDGMRYETGFFRGRRGLLGVVTGGTRHRFSSGGSYGAIEQVLWPTQHCMIEYLGLTTFEPFVAYAAPRVDDAQRAAYLDQWRERVLDAAADELSDPDDRTVPLGGMLR</sequence>
<evidence type="ECO:0000259" key="3">
    <source>
        <dbReference type="Pfam" id="PF02525"/>
    </source>
</evidence>
<gene>
    <name evidence="4" type="ORF">HIR71_14255</name>
</gene>
<protein>
    <submittedName>
        <fullName evidence="4">NAD(P)H-dependent oxidoreductase</fullName>
    </submittedName>
</protein>
<evidence type="ECO:0000256" key="1">
    <source>
        <dbReference type="ARBA" id="ARBA00006252"/>
    </source>
</evidence>